<accession>A0ABM8APH9</accession>
<dbReference type="Pfam" id="PF03454">
    <property type="entry name" value="MoeA_C"/>
    <property type="match status" value="1"/>
</dbReference>
<dbReference type="EMBL" id="AP026708">
    <property type="protein sequence ID" value="BDQ33302.1"/>
    <property type="molecule type" value="Genomic_DNA"/>
</dbReference>
<dbReference type="InterPro" id="IPR005110">
    <property type="entry name" value="MoeA_linker/N"/>
</dbReference>
<reference evidence="8" key="1">
    <citation type="submission" date="2022-08" db="EMBL/GenBank/DDBJ databases">
        <title>Genome Sequence of the sulphate-reducing bacterium, Pseudodesulfovibrio portus JCM14722.</title>
        <authorList>
            <person name="Kondo R."/>
            <person name="Kataoka T."/>
        </authorList>
    </citation>
    <scope>NUCLEOTIDE SEQUENCE</scope>
    <source>
        <strain evidence="8">JCM 14722</strain>
    </source>
</reference>
<keyword evidence="6" id="KW-0808">Transferase</keyword>
<evidence type="ECO:0000313" key="9">
    <source>
        <dbReference type="Proteomes" id="UP001061361"/>
    </source>
</evidence>
<dbReference type="SUPFAM" id="SSF63882">
    <property type="entry name" value="MoeA N-terminal region -like"/>
    <property type="match status" value="1"/>
</dbReference>
<comment type="pathway">
    <text evidence="2 6">Cofactor biosynthesis; molybdopterin biosynthesis.</text>
</comment>
<dbReference type="Gene3D" id="3.90.105.10">
    <property type="entry name" value="Molybdopterin biosynthesis moea protein, domain 2"/>
    <property type="match status" value="1"/>
</dbReference>
<dbReference type="Pfam" id="PF03453">
    <property type="entry name" value="MoeA_N"/>
    <property type="match status" value="1"/>
</dbReference>
<evidence type="ECO:0000256" key="4">
    <source>
        <dbReference type="ARBA" id="ARBA00023150"/>
    </source>
</evidence>
<evidence type="ECO:0000256" key="1">
    <source>
        <dbReference type="ARBA" id="ARBA00002901"/>
    </source>
</evidence>
<comment type="function">
    <text evidence="1 6">Catalyzes the insertion of molybdate into adenylated molybdopterin with the concomitant release of AMP.</text>
</comment>
<dbReference type="InterPro" id="IPR038987">
    <property type="entry name" value="MoeA-like"/>
</dbReference>
<comment type="similarity">
    <text evidence="3 6">Belongs to the MoeA family.</text>
</comment>
<dbReference type="SUPFAM" id="SSF53218">
    <property type="entry name" value="Molybdenum cofactor biosynthesis proteins"/>
    <property type="match status" value="1"/>
</dbReference>
<dbReference type="CDD" id="cd00887">
    <property type="entry name" value="MoeA"/>
    <property type="match status" value="1"/>
</dbReference>
<proteinExistence type="inferred from homology"/>
<evidence type="ECO:0000256" key="2">
    <source>
        <dbReference type="ARBA" id="ARBA00005046"/>
    </source>
</evidence>
<dbReference type="Gene3D" id="3.40.980.10">
    <property type="entry name" value="MoaB/Mog-like domain"/>
    <property type="match status" value="1"/>
</dbReference>
<evidence type="ECO:0000256" key="5">
    <source>
        <dbReference type="ARBA" id="ARBA00047317"/>
    </source>
</evidence>
<comment type="catalytic activity">
    <reaction evidence="5">
        <text>adenylyl-molybdopterin + molybdate = Mo-molybdopterin + AMP + H(+)</text>
        <dbReference type="Rhea" id="RHEA:35047"/>
        <dbReference type="ChEBI" id="CHEBI:15378"/>
        <dbReference type="ChEBI" id="CHEBI:36264"/>
        <dbReference type="ChEBI" id="CHEBI:62727"/>
        <dbReference type="ChEBI" id="CHEBI:71302"/>
        <dbReference type="ChEBI" id="CHEBI:456215"/>
        <dbReference type="EC" id="2.10.1.1"/>
    </reaction>
</comment>
<evidence type="ECO:0000256" key="3">
    <source>
        <dbReference type="ARBA" id="ARBA00010763"/>
    </source>
</evidence>
<name>A0ABM8APH9_9BACT</name>
<dbReference type="PANTHER" id="PTHR10192">
    <property type="entry name" value="MOLYBDOPTERIN BIOSYNTHESIS PROTEIN"/>
    <property type="match status" value="1"/>
</dbReference>
<dbReference type="Pfam" id="PF00994">
    <property type="entry name" value="MoCF_biosynth"/>
    <property type="match status" value="1"/>
</dbReference>
<dbReference type="SUPFAM" id="SSF63867">
    <property type="entry name" value="MoeA C-terminal domain-like"/>
    <property type="match status" value="1"/>
</dbReference>
<dbReference type="InterPro" id="IPR005111">
    <property type="entry name" value="MoeA_C_domain_IV"/>
</dbReference>
<dbReference type="InterPro" id="IPR024370">
    <property type="entry name" value="PBP_domain"/>
</dbReference>
<evidence type="ECO:0000256" key="6">
    <source>
        <dbReference type="RuleBase" id="RU365090"/>
    </source>
</evidence>
<dbReference type="SUPFAM" id="SSF53850">
    <property type="entry name" value="Periplasmic binding protein-like II"/>
    <property type="match status" value="1"/>
</dbReference>
<keyword evidence="6" id="KW-0500">Molybdenum</keyword>
<evidence type="ECO:0000259" key="7">
    <source>
        <dbReference type="SMART" id="SM00852"/>
    </source>
</evidence>
<dbReference type="Gene3D" id="2.40.340.10">
    <property type="entry name" value="MoeA, C-terminal, domain IV"/>
    <property type="match status" value="1"/>
</dbReference>
<dbReference type="EC" id="2.10.1.1" evidence="6"/>
<feature type="domain" description="MoaB/Mog" evidence="7">
    <location>
        <begin position="170"/>
        <end position="316"/>
    </location>
</feature>
<keyword evidence="4 6" id="KW-0501">Molybdenum cofactor biosynthesis</keyword>
<comment type="cofactor">
    <cofactor evidence="6">
        <name>Mg(2+)</name>
        <dbReference type="ChEBI" id="CHEBI:18420"/>
    </cofactor>
</comment>
<protein>
    <recommendedName>
        <fullName evidence="6">Molybdopterin molybdenumtransferase</fullName>
        <ecNumber evidence="6">2.10.1.1</ecNumber>
    </recommendedName>
</protein>
<keyword evidence="6" id="KW-0460">Magnesium</keyword>
<dbReference type="Pfam" id="PF12727">
    <property type="entry name" value="PBP_like"/>
    <property type="match status" value="1"/>
</dbReference>
<evidence type="ECO:0000313" key="8">
    <source>
        <dbReference type="EMBL" id="BDQ33302.1"/>
    </source>
</evidence>
<sequence length="645" mass="69229">METVPPEEAVERAKAALDRDTLLSTETVPTHESCGRVTAGPIFARYSSPTFHAAAMDGIAVKAESTFAAREDAPVALNHGDEFLFVNTGNPLPEGMNAVIMIENVVQKDEVTALIDAPAFPWQHVRRIGEDIVATELLLPQNRELTPCDIGALISAGIYEIEVRERVRTVFLPTGDEVLNFLDKPEPRAGQVIESNSQVFKGYADSWGIDAAWSKPVPDDEDTLREAVLKALEDGRHMVVVGAGSSAGSKDYSKKVFESIGTVLVHGISVMPGKPTLLGVTDERSGFPGRLLVGAPGYPVSAVVCHEKILAPIVHWLMGKALPERSHADVILARKTPSRPGMREAIRLAAGRIGDQIIAAPLARGAGMITTMTRAQAVTYISEDVEGAEQGQKVHAELLVGEAELDRVLVHVGSHDNTLDLLANELMGLPVPLRLVSSHAGSMGGLTALKAGSALFAGAHLFDPDSGDFNFPFIGRYLKGVDVAVFNLAIRHQGLIVAKGNPLGITGVDDLKRDDVTFINRQRGAGTRILLDHHLKTAGIDAREVNGYENEEFTHMAVAVNVLTGAASCGLGIFAAAKALDLDFVPLARERYDLVIPARHQDDPRITTLLDVIRSDDIKAKIKNQGGYETDLTGREMEPGMGLNG</sequence>
<dbReference type="InterPro" id="IPR036688">
    <property type="entry name" value="MoeA_C_domain_IV_sf"/>
</dbReference>
<dbReference type="InterPro" id="IPR036425">
    <property type="entry name" value="MoaB/Mog-like_dom_sf"/>
</dbReference>
<dbReference type="Gene3D" id="2.170.190.11">
    <property type="entry name" value="Molybdopterin biosynthesis moea protein, domain 3"/>
    <property type="match status" value="1"/>
</dbReference>
<dbReference type="SMART" id="SM00852">
    <property type="entry name" value="MoCF_biosynth"/>
    <property type="match status" value="1"/>
</dbReference>
<keyword evidence="6" id="KW-0479">Metal-binding</keyword>
<keyword evidence="9" id="KW-1185">Reference proteome</keyword>
<dbReference type="PANTHER" id="PTHR10192:SF16">
    <property type="entry name" value="MOLYBDOPTERIN MOLYBDENUMTRANSFERASE"/>
    <property type="match status" value="1"/>
</dbReference>
<gene>
    <name evidence="8" type="primary">moeA_1</name>
    <name evidence="8" type="ORF">JCM14722_08440</name>
</gene>
<dbReference type="Proteomes" id="UP001061361">
    <property type="component" value="Chromosome"/>
</dbReference>
<organism evidence="8 9">
    <name type="scientific">Pseudodesulfovibrio portus</name>
    <dbReference type="NCBI Taxonomy" id="231439"/>
    <lineage>
        <taxon>Bacteria</taxon>
        <taxon>Pseudomonadati</taxon>
        <taxon>Thermodesulfobacteriota</taxon>
        <taxon>Desulfovibrionia</taxon>
        <taxon>Desulfovibrionales</taxon>
        <taxon>Desulfovibrionaceae</taxon>
    </lineage>
</organism>
<dbReference type="NCBIfam" id="NF011068">
    <property type="entry name" value="PRK14498.1"/>
    <property type="match status" value="1"/>
</dbReference>
<dbReference type="InterPro" id="IPR036135">
    <property type="entry name" value="MoeA_linker/N_sf"/>
</dbReference>
<dbReference type="InterPro" id="IPR001453">
    <property type="entry name" value="MoaB/Mog_dom"/>
</dbReference>